<dbReference type="AlphaFoldDB" id="A0A7J8N1B3"/>
<sequence>MSFGLEDPSALGRSKETHLLSGNSFIISSHFNPMFDGVLEVLVSLKKYVLASTKNSTVMFKENIPPNSLEFLKDYQKEDMGSGNTTIGVRTVGGKSGGRCKVLLSKSGSSIVELINSQIKQGACNNGPKEAGKQLESKEASQQGYYLENKTDIVSLLESRVSRSGADDDIAKLQVVHNHPQFILVRVRSSIPSQIGDYNSILSSDEKKEGVLVGKCAIFLKEMEVGEELDFVLLHEELLWKQKSSCDWLNLGD</sequence>
<gene>
    <name evidence="1" type="ORF">Golob_004397</name>
</gene>
<organism evidence="1 2">
    <name type="scientific">Gossypium lobatum</name>
    <dbReference type="NCBI Taxonomy" id="34289"/>
    <lineage>
        <taxon>Eukaryota</taxon>
        <taxon>Viridiplantae</taxon>
        <taxon>Streptophyta</taxon>
        <taxon>Embryophyta</taxon>
        <taxon>Tracheophyta</taxon>
        <taxon>Spermatophyta</taxon>
        <taxon>Magnoliopsida</taxon>
        <taxon>eudicotyledons</taxon>
        <taxon>Gunneridae</taxon>
        <taxon>Pentapetalae</taxon>
        <taxon>rosids</taxon>
        <taxon>malvids</taxon>
        <taxon>Malvales</taxon>
        <taxon>Malvaceae</taxon>
        <taxon>Malvoideae</taxon>
        <taxon>Gossypium</taxon>
    </lineage>
</organism>
<protein>
    <submittedName>
        <fullName evidence="1">Uncharacterized protein</fullName>
    </submittedName>
</protein>
<evidence type="ECO:0000313" key="2">
    <source>
        <dbReference type="Proteomes" id="UP000593572"/>
    </source>
</evidence>
<dbReference type="EMBL" id="JABEZX010000011">
    <property type="protein sequence ID" value="MBA0570788.1"/>
    <property type="molecule type" value="Genomic_DNA"/>
</dbReference>
<reference evidence="1 2" key="1">
    <citation type="journal article" date="2019" name="Genome Biol. Evol.">
        <title>Insights into the evolution of the New World diploid cottons (Gossypium, subgenus Houzingenia) based on genome sequencing.</title>
        <authorList>
            <person name="Grover C.E."/>
            <person name="Arick M.A. 2nd"/>
            <person name="Thrash A."/>
            <person name="Conover J.L."/>
            <person name="Sanders W.S."/>
            <person name="Peterson D.G."/>
            <person name="Frelichowski J.E."/>
            <person name="Scheffler J.A."/>
            <person name="Scheffler B.E."/>
            <person name="Wendel J.F."/>
        </authorList>
    </citation>
    <scope>NUCLEOTIDE SEQUENCE [LARGE SCALE GENOMIC DNA]</scope>
    <source>
        <strain evidence="1">157</strain>
        <tissue evidence="1">Leaf</tissue>
    </source>
</reference>
<comment type="caution">
    <text evidence="1">The sequence shown here is derived from an EMBL/GenBank/DDBJ whole genome shotgun (WGS) entry which is preliminary data.</text>
</comment>
<keyword evidence="2" id="KW-1185">Reference proteome</keyword>
<proteinExistence type="predicted"/>
<name>A0A7J8N1B3_9ROSI</name>
<dbReference type="Proteomes" id="UP000593572">
    <property type="component" value="Unassembled WGS sequence"/>
</dbReference>
<accession>A0A7J8N1B3</accession>
<evidence type="ECO:0000313" key="1">
    <source>
        <dbReference type="EMBL" id="MBA0570788.1"/>
    </source>
</evidence>